<dbReference type="AlphaFoldDB" id="A0A239EG94"/>
<sequence>MSTATISLWIMAILYIIAGINHFVMPRFYEKIIPPFLGNKQMINWLSGAAEIILGVLLLIPEYTSFAAWGIMALLIVVFPANIYHFMKGWQKKKLVWVLALRLPLQFVLVWWAYSFT</sequence>
<dbReference type="RefSeq" id="WP_089354890.1">
    <property type="nucleotide sequence ID" value="NZ_FZPD01000001.1"/>
</dbReference>
<evidence type="ECO:0000259" key="6">
    <source>
        <dbReference type="Pfam" id="PF07291"/>
    </source>
</evidence>
<dbReference type="PANTHER" id="PTHR36974">
    <property type="entry name" value="MEMBRANE PROTEIN-RELATED"/>
    <property type="match status" value="1"/>
</dbReference>
<dbReference type="OrthoDB" id="327939at2"/>
<dbReference type="EMBL" id="FZPD01000001">
    <property type="protein sequence ID" value="SNS42924.1"/>
    <property type="molecule type" value="Genomic_DNA"/>
</dbReference>
<evidence type="ECO:0000256" key="4">
    <source>
        <dbReference type="ARBA" id="ARBA00023136"/>
    </source>
</evidence>
<reference evidence="7 8" key="1">
    <citation type="submission" date="2017-06" db="EMBL/GenBank/DDBJ databases">
        <authorList>
            <person name="Kim H.J."/>
            <person name="Triplett B.A."/>
        </authorList>
    </citation>
    <scope>NUCLEOTIDE SEQUENCE [LARGE SCALE GENOMIC DNA]</scope>
    <source>
        <strain evidence="7 8">DSM 19307</strain>
    </source>
</reference>
<keyword evidence="8" id="KW-1185">Reference proteome</keyword>
<evidence type="ECO:0000256" key="5">
    <source>
        <dbReference type="SAM" id="Phobius"/>
    </source>
</evidence>
<feature type="transmembrane region" description="Helical" evidence="5">
    <location>
        <begin position="66"/>
        <end position="83"/>
    </location>
</feature>
<keyword evidence="2 5" id="KW-0812">Transmembrane</keyword>
<feature type="transmembrane region" description="Helical" evidence="5">
    <location>
        <begin position="95"/>
        <end position="114"/>
    </location>
</feature>
<evidence type="ECO:0000313" key="7">
    <source>
        <dbReference type="EMBL" id="SNS42924.1"/>
    </source>
</evidence>
<feature type="transmembrane region" description="Helical" evidence="5">
    <location>
        <begin position="43"/>
        <end position="60"/>
    </location>
</feature>
<evidence type="ECO:0000256" key="2">
    <source>
        <dbReference type="ARBA" id="ARBA00022692"/>
    </source>
</evidence>
<protein>
    <submittedName>
        <fullName evidence="7">Uncharacterized membrane protein</fullName>
    </submittedName>
</protein>
<organism evidence="7 8">
    <name type="scientific">Ekhidna lutea</name>
    <dbReference type="NCBI Taxonomy" id="447679"/>
    <lineage>
        <taxon>Bacteria</taxon>
        <taxon>Pseudomonadati</taxon>
        <taxon>Bacteroidota</taxon>
        <taxon>Cytophagia</taxon>
        <taxon>Cytophagales</taxon>
        <taxon>Reichenbachiellaceae</taxon>
        <taxon>Ekhidna</taxon>
    </lineage>
</organism>
<evidence type="ECO:0000256" key="1">
    <source>
        <dbReference type="ARBA" id="ARBA00004141"/>
    </source>
</evidence>
<gene>
    <name evidence="7" type="ORF">SAMN05421640_0101</name>
</gene>
<dbReference type="GO" id="GO:0016020">
    <property type="term" value="C:membrane"/>
    <property type="evidence" value="ECO:0007669"/>
    <property type="project" value="UniProtKB-SubCell"/>
</dbReference>
<dbReference type="GO" id="GO:0030416">
    <property type="term" value="P:methylamine metabolic process"/>
    <property type="evidence" value="ECO:0007669"/>
    <property type="project" value="InterPro"/>
</dbReference>
<comment type="subcellular location">
    <subcellularLocation>
        <location evidence="1">Membrane</location>
        <topology evidence="1">Multi-pass membrane protein</topology>
    </subcellularLocation>
</comment>
<dbReference type="Pfam" id="PF07291">
    <property type="entry name" value="MauE"/>
    <property type="match status" value="1"/>
</dbReference>
<dbReference type="InterPro" id="IPR009908">
    <property type="entry name" value="Methylamine_util_MauE"/>
</dbReference>
<keyword evidence="4 5" id="KW-0472">Membrane</keyword>
<feature type="transmembrane region" description="Helical" evidence="5">
    <location>
        <begin position="6"/>
        <end position="23"/>
    </location>
</feature>
<proteinExistence type="predicted"/>
<evidence type="ECO:0000256" key="3">
    <source>
        <dbReference type="ARBA" id="ARBA00022989"/>
    </source>
</evidence>
<feature type="domain" description="Methylamine utilisation protein MauE" evidence="6">
    <location>
        <begin position="4"/>
        <end position="79"/>
    </location>
</feature>
<accession>A0A239EG94</accession>
<dbReference type="PANTHER" id="PTHR36974:SF1">
    <property type="entry name" value="DOXX FAMILY MEMBRANE PROTEIN"/>
    <property type="match status" value="1"/>
</dbReference>
<evidence type="ECO:0000313" key="8">
    <source>
        <dbReference type="Proteomes" id="UP000198393"/>
    </source>
</evidence>
<keyword evidence="3 5" id="KW-1133">Transmembrane helix</keyword>
<name>A0A239EG94_EKHLU</name>
<dbReference type="Proteomes" id="UP000198393">
    <property type="component" value="Unassembled WGS sequence"/>
</dbReference>